<dbReference type="GO" id="GO:0016020">
    <property type="term" value="C:membrane"/>
    <property type="evidence" value="ECO:0007669"/>
    <property type="project" value="UniProtKB-SubCell"/>
</dbReference>
<keyword evidence="4 7" id="KW-0472">Membrane</keyword>
<accession>A0A5M3MP30</accession>
<dbReference type="Pfam" id="PF20684">
    <property type="entry name" value="Fung_rhodopsin"/>
    <property type="match status" value="1"/>
</dbReference>
<feature type="transmembrane region" description="Helical" evidence="7">
    <location>
        <begin position="44"/>
        <end position="64"/>
    </location>
</feature>
<dbReference type="EMBL" id="JH711578">
    <property type="protein sequence ID" value="EIW80919.1"/>
    <property type="molecule type" value="Genomic_DNA"/>
</dbReference>
<dbReference type="Proteomes" id="UP000053558">
    <property type="component" value="Unassembled WGS sequence"/>
</dbReference>
<feature type="transmembrane region" description="Helical" evidence="7">
    <location>
        <begin position="191"/>
        <end position="211"/>
    </location>
</feature>
<keyword evidence="3 7" id="KW-1133">Transmembrane helix</keyword>
<comment type="subcellular location">
    <subcellularLocation>
        <location evidence="1">Membrane</location>
        <topology evidence="1">Multi-pass membrane protein</topology>
    </subcellularLocation>
</comment>
<dbReference type="RefSeq" id="XP_007768374.1">
    <property type="nucleotide sequence ID" value="XM_007770184.1"/>
</dbReference>
<dbReference type="PANTHER" id="PTHR33048:SF47">
    <property type="entry name" value="INTEGRAL MEMBRANE PROTEIN-RELATED"/>
    <property type="match status" value="1"/>
</dbReference>
<reference evidence="10" key="1">
    <citation type="journal article" date="2012" name="Science">
        <title>The Paleozoic origin of enzymatic lignin decomposition reconstructed from 31 fungal genomes.</title>
        <authorList>
            <person name="Floudas D."/>
            <person name="Binder M."/>
            <person name="Riley R."/>
            <person name="Barry K."/>
            <person name="Blanchette R.A."/>
            <person name="Henrissat B."/>
            <person name="Martinez A.T."/>
            <person name="Otillar R."/>
            <person name="Spatafora J.W."/>
            <person name="Yadav J.S."/>
            <person name="Aerts A."/>
            <person name="Benoit I."/>
            <person name="Boyd A."/>
            <person name="Carlson A."/>
            <person name="Copeland A."/>
            <person name="Coutinho P.M."/>
            <person name="de Vries R.P."/>
            <person name="Ferreira P."/>
            <person name="Findley K."/>
            <person name="Foster B."/>
            <person name="Gaskell J."/>
            <person name="Glotzer D."/>
            <person name="Gorecki P."/>
            <person name="Heitman J."/>
            <person name="Hesse C."/>
            <person name="Hori C."/>
            <person name="Igarashi K."/>
            <person name="Jurgens J.A."/>
            <person name="Kallen N."/>
            <person name="Kersten P."/>
            <person name="Kohler A."/>
            <person name="Kuees U."/>
            <person name="Kumar T.K.A."/>
            <person name="Kuo A."/>
            <person name="LaButti K."/>
            <person name="Larrondo L.F."/>
            <person name="Lindquist E."/>
            <person name="Ling A."/>
            <person name="Lombard V."/>
            <person name="Lucas S."/>
            <person name="Lundell T."/>
            <person name="Martin R."/>
            <person name="McLaughlin D.J."/>
            <person name="Morgenstern I."/>
            <person name="Morin E."/>
            <person name="Murat C."/>
            <person name="Nagy L.G."/>
            <person name="Nolan M."/>
            <person name="Ohm R.A."/>
            <person name="Patyshakuliyeva A."/>
            <person name="Rokas A."/>
            <person name="Ruiz-Duenas F.J."/>
            <person name="Sabat G."/>
            <person name="Salamov A."/>
            <person name="Samejima M."/>
            <person name="Schmutz J."/>
            <person name="Slot J.C."/>
            <person name="St John F."/>
            <person name="Stenlid J."/>
            <person name="Sun H."/>
            <person name="Sun S."/>
            <person name="Syed K."/>
            <person name="Tsang A."/>
            <person name="Wiebenga A."/>
            <person name="Young D."/>
            <person name="Pisabarro A."/>
            <person name="Eastwood D.C."/>
            <person name="Martin F."/>
            <person name="Cullen D."/>
            <person name="Grigoriev I.V."/>
            <person name="Hibbett D.S."/>
        </authorList>
    </citation>
    <scope>NUCLEOTIDE SEQUENCE [LARGE SCALE GENOMIC DNA]</scope>
    <source>
        <strain evidence="10">RWD-64-598 SS2</strain>
    </source>
</reference>
<feature type="compositionally biased region" description="Basic and acidic residues" evidence="6">
    <location>
        <begin position="299"/>
        <end position="319"/>
    </location>
</feature>
<evidence type="ECO:0000256" key="3">
    <source>
        <dbReference type="ARBA" id="ARBA00022989"/>
    </source>
</evidence>
<comment type="similarity">
    <text evidence="5">Belongs to the SAT4 family.</text>
</comment>
<organism evidence="9 10">
    <name type="scientific">Coniophora puteana (strain RWD-64-598)</name>
    <name type="common">Brown rot fungus</name>
    <dbReference type="NCBI Taxonomy" id="741705"/>
    <lineage>
        <taxon>Eukaryota</taxon>
        <taxon>Fungi</taxon>
        <taxon>Dikarya</taxon>
        <taxon>Basidiomycota</taxon>
        <taxon>Agaricomycotina</taxon>
        <taxon>Agaricomycetes</taxon>
        <taxon>Agaricomycetidae</taxon>
        <taxon>Boletales</taxon>
        <taxon>Coniophorineae</taxon>
        <taxon>Coniophoraceae</taxon>
        <taxon>Coniophora</taxon>
    </lineage>
</organism>
<dbReference type="OrthoDB" id="444631at2759"/>
<evidence type="ECO:0000256" key="4">
    <source>
        <dbReference type="ARBA" id="ARBA00023136"/>
    </source>
</evidence>
<feature type="compositionally biased region" description="Polar residues" evidence="6">
    <location>
        <begin position="320"/>
        <end position="332"/>
    </location>
</feature>
<dbReference type="KEGG" id="cput:CONPUDRAFT_137053"/>
<comment type="caution">
    <text evidence="9">The sequence shown here is derived from an EMBL/GenBank/DDBJ whole genome shotgun (WGS) entry which is preliminary data.</text>
</comment>
<name>A0A5M3MP30_CONPW</name>
<proteinExistence type="inferred from homology"/>
<feature type="domain" description="Rhodopsin" evidence="8">
    <location>
        <begin position="28"/>
        <end position="244"/>
    </location>
</feature>
<evidence type="ECO:0000256" key="2">
    <source>
        <dbReference type="ARBA" id="ARBA00022692"/>
    </source>
</evidence>
<evidence type="ECO:0000313" key="10">
    <source>
        <dbReference type="Proteomes" id="UP000053558"/>
    </source>
</evidence>
<evidence type="ECO:0000313" key="9">
    <source>
        <dbReference type="EMBL" id="EIW80919.1"/>
    </source>
</evidence>
<feature type="transmembrane region" description="Helical" evidence="7">
    <location>
        <begin position="112"/>
        <end position="134"/>
    </location>
</feature>
<feature type="region of interest" description="Disordered" evidence="6">
    <location>
        <begin position="294"/>
        <end position="332"/>
    </location>
</feature>
<feature type="transmembrane region" description="Helical" evidence="7">
    <location>
        <begin position="76"/>
        <end position="100"/>
    </location>
</feature>
<dbReference type="PANTHER" id="PTHR33048">
    <property type="entry name" value="PTH11-LIKE INTEGRAL MEMBRANE PROTEIN (AFU_ORTHOLOGUE AFUA_5G11245)"/>
    <property type="match status" value="1"/>
</dbReference>
<gene>
    <name evidence="9" type="ORF">CONPUDRAFT_137053</name>
</gene>
<feature type="transmembrane region" description="Helical" evidence="7">
    <location>
        <begin position="223"/>
        <end position="245"/>
    </location>
</feature>
<dbReference type="AlphaFoldDB" id="A0A5M3MP30"/>
<protein>
    <recommendedName>
        <fullName evidence="8">Rhodopsin domain-containing protein</fullName>
    </recommendedName>
</protein>
<dbReference type="GeneID" id="19200975"/>
<feature type="transmembrane region" description="Helical" evidence="7">
    <location>
        <begin position="154"/>
        <end position="179"/>
    </location>
</feature>
<keyword evidence="2 7" id="KW-0812">Transmembrane</keyword>
<evidence type="ECO:0000256" key="5">
    <source>
        <dbReference type="ARBA" id="ARBA00038359"/>
    </source>
</evidence>
<evidence type="ECO:0000256" key="7">
    <source>
        <dbReference type="SAM" id="Phobius"/>
    </source>
</evidence>
<keyword evidence="10" id="KW-1185">Reference proteome</keyword>
<evidence type="ECO:0000256" key="1">
    <source>
        <dbReference type="ARBA" id="ARBA00004141"/>
    </source>
</evidence>
<evidence type="ECO:0000256" key="6">
    <source>
        <dbReference type="SAM" id="MobiDB-lite"/>
    </source>
</evidence>
<sequence>MMAPTLSFSELKIAGLILSLFSILTALLRLIYRHYLRKLWMDDAAVAIAMGFQLLQTIFTQVRYNPGSYHRETLVAAYYIAAIAFLGVVWLSRISILWTVMRLAARKNTRRFLLVCIVMYAAAMSILIAQEVWVCEQYSSWKSEALPQCDLGKRVGIAQIVTDVIADLTLIVAPIRLVYKVRLSRTEKIRVLAIFCSSAATTIVSTVHAYYLTTVGGADEILAGIVEMSVSLIVANLSVIIAFLCRIGQDSSNEPVDRSETSQIVTFGAVPSRRRIDILPVHVDVHMETFSEVPTKPGYDVRHTGGDDDVESVRNRSQQDSKATCSTTEYPS</sequence>
<evidence type="ECO:0000259" key="8">
    <source>
        <dbReference type="Pfam" id="PF20684"/>
    </source>
</evidence>
<dbReference type="InterPro" id="IPR052337">
    <property type="entry name" value="SAT4-like"/>
</dbReference>
<feature type="transmembrane region" description="Helical" evidence="7">
    <location>
        <begin position="12"/>
        <end position="32"/>
    </location>
</feature>
<dbReference type="InterPro" id="IPR049326">
    <property type="entry name" value="Rhodopsin_dom_fungi"/>
</dbReference>